<dbReference type="SUPFAM" id="SSF48452">
    <property type="entry name" value="TPR-like"/>
    <property type="match status" value="2"/>
</dbReference>
<organism evidence="3 4">
    <name type="scientific">Muiribacterium halophilum</name>
    <dbReference type="NCBI Taxonomy" id="2053465"/>
    <lineage>
        <taxon>Bacteria</taxon>
        <taxon>Candidatus Muiribacteriota</taxon>
        <taxon>Candidatus Muiribacteriia</taxon>
        <taxon>Candidatus Muiribacteriales</taxon>
        <taxon>Candidatus Muiribacteriaceae</taxon>
        <taxon>Candidatus Muiribacterium</taxon>
    </lineage>
</organism>
<comment type="caution">
    <text evidence="3">The sequence shown here is derived from an EMBL/GenBank/DDBJ whole genome shotgun (WGS) entry which is preliminary data.</text>
</comment>
<dbReference type="PANTHER" id="PTHR44216">
    <property type="entry name" value="PROTEIN O-MANNOSYL-TRANSFERASE TMTC2"/>
    <property type="match status" value="1"/>
</dbReference>
<proteinExistence type="predicted"/>
<evidence type="ECO:0000313" key="4">
    <source>
        <dbReference type="Proteomes" id="UP000234857"/>
    </source>
</evidence>
<name>A0A2N5ZDX5_MUIH1</name>
<dbReference type="AlphaFoldDB" id="A0A2N5ZDX5"/>
<sequence length="644" mass="75465">MVNLDMSIVDKVVGKIKGSADKIPTVGEVIPPKNKIKDEPELSKAEKAYSMSKLAYKSKDYRTAMRHARDTIINNKKLSGPYLIIADCYMDNKMYLNALRVVNKGIEAIGVFDLYEKIEEVYEAQGKRKEIRKMWDNYIMSSRKKDLGYKALGLFYEEKEKDPEMAIQYYKKTLEANPVHIEIYERLATLYFRTGQMQNAINVYDDLLFSKHAKEFFRNSTNKSRILTRVGEIYFLKRQFDFAFKYFDMALQAVPGNKDVYNRLGDIAYYLQDKKNTLKYYKLAYQADETDIEFIIKHAISNILNDNIEEALPLFKRIQRYNPLITGIKQIVETLEEKNEINDKFFRILVEENTDLLIDYRYEKDFKFPESREELDDFRNKYNSIDAKLDFDDEGEVPYKKEAKAIEEKNGEKVIKVKDKLSKKEIERDKKMKMVEKVEMQGESTEPTFETTEDEPKASDSNFLDEISKLNQEMEEELITKIEPLEKEIGYVIENTQEEQTLEENIEDESVFEAKKKQDDESMQESEAVVEQPTNLESQTVETQQEQKIEKDSMFEKTQIESVSISPEEIKELLTNIQNFINDVQGISHRVLQINNIMQDGNLPEDNIKRNIIKFALENIETNLQDNDVKRIREGISKLKKKLG</sequence>
<evidence type="ECO:0000256" key="1">
    <source>
        <dbReference type="PROSITE-ProRule" id="PRU00339"/>
    </source>
</evidence>
<dbReference type="EMBL" id="PKTG01000102">
    <property type="protein sequence ID" value="PLX16868.1"/>
    <property type="molecule type" value="Genomic_DNA"/>
</dbReference>
<dbReference type="InterPro" id="IPR052384">
    <property type="entry name" value="TMTC_O-mannosyltransferase"/>
</dbReference>
<evidence type="ECO:0000256" key="2">
    <source>
        <dbReference type="SAM" id="MobiDB-lite"/>
    </source>
</evidence>
<gene>
    <name evidence="3" type="ORF">C0601_09075</name>
</gene>
<dbReference type="Pfam" id="PF13181">
    <property type="entry name" value="TPR_8"/>
    <property type="match status" value="2"/>
</dbReference>
<dbReference type="PANTHER" id="PTHR44216:SF3">
    <property type="entry name" value="PROTEIN O-MANNOSYL-TRANSFERASE TMTC2"/>
    <property type="match status" value="1"/>
</dbReference>
<reference evidence="3 4" key="1">
    <citation type="submission" date="2017-11" db="EMBL/GenBank/DDBJ databases">
        <title>Genome-resolved metagenomics identifies genetic mobility, metabolic interactions, and unexpected diversity in perchlorate-reducing communities.</title>
        <authorList>
            <person name="Barnum T.P."/>
            <person name="Figueroa I.A."/>
            <person name="Carlstrom C.I."/>
            <person name="Lucas L.N."/>
            <person name="Engelbrektson A.L."/>
            <person name="Coates J.D."/>
        </authorList>
    </citation>
    <scope>NUCLEOTIDE SEQUENCE [LARGE SCALE GENOMIC DNA]</scope>
    <source>
        <strain evidence="3">BM706</strain>
    </source>
</reference>
<evidence type="ECO:0000313" key="3">
    <source>
        <dbReference type="EMBL" id="PLX16868.1"/>
    </source>
</evidence>
<accession>A0A2N5ZDX5</accession>
<dbReference type="SMART" id="SM00028">
    <property type="entry name" value="TPR"/>
    <property type="match status" value="5"/>
</dbReference>
<dbReference type="GO" id="GO:0000030">
    <property type="term" value="F:mannosyltransferase activity"/>
    <property type="evidence" value="ECO:0007669"/>
    <property type="project" value="TreeGrafter"/>
</dbReference>
<dbReference type="InterPro" id="IPR011990">
    <property type="entry name" value="TPR-like_helical_dom_sf"/>
</dbReference>
<protein>
    <submittedName>
        <fullName evidence="3">Uncharacterized protein</fullName>
    </submittedName>
</protein>
<feature type="region of interest" description="Disordered" evidence="2">
    <location>
        <begin position="438"/>
        <end position="459"/>
    </location>
</feature>
<dbReference type="Gene3D" id="1.25.40.10">
    <property type="entry name" value="Tetratricopeptide repeat domain"/>
    <property type="match status" value="1"/>
</dbReference>
<feature type="compositionally biased region" description="Polar residues" evidence="2">
    <location>
        <begin position="532"/>
        <end position="544"/>
    </location>
</feature>
<dbReference type="PROSITE" id="PS50005">
    <property type="entry name" value="TPR"/>
    <property type="match status" value="1"/>
</dbReference>
<feature type="repeat" description="TPR" evidence="1">
    <location>
        <begin position="224"/>
        <end position="257"/>
    </location>
</feature>
<dbReference type="InterPro" id="IPR019734">
    <property type="entry name" value="TPR_rpt"/>
</dbReference>
<dbReference type="Proteomes" id="UP000234857">
    <property type="component" value="Unassembled WGS sequence"/>
</dbReference>
<dbReference type="GO" id="GO:0035269">
    <property type="term" value="P:protein O-linked glycosylation via mannose"/>
    <property type="evidence" value="ECO:0007669"/>
    <property type="project" value="TreeGrafter"/>
</dbReference>
<feature type="region of interest" description="Disordered" evidence="2">
    <location>
        <begin position="529"/>
        <end position="551"/>
    </location>
</feature>
<keyword evidence="1" id="KW-0802">TPR repeat</keyword>